<evidence type="ECO:0000259" key="1">
    <source>
        <dbReference type="Pfam" id="PF05523"/>
    </source>
</evidence>
<dbReference type="CDD" id="cd20292">
    <property type="entry name" value="cupin_QdtA-like"/>
    <property type="match status" value="1"/>
</dbReference>
<dbReference type="Proteomes" id="UP001285244">
    <property type="component" value="Unassembled WGS sequence"/>
</dbReference>
<dbReference type="Gene3D" id="2.60.120.10">
    <property type="entry name" value="Jelly Rolls"/>
    <property type="match status" value="1"/>
</dbReference>
<protein>
    <submittedName>
        <fullName evidence="2">FdtA/QdtA family cupin domain-containing protein</fullName>
    </submittedName>
</protein>
<dbReference type="InterPro" id="IPR011051">
    <property type="entry name" value="RmlC_Cupin_sf"/>
</dbReference>
<accession>A0ABU4WNI3</accession>
<dbReference type="Pfam" id="PF05523">
    <property type="entry name" value="FdtA"/>
    <property type="match status" value="1"/>
</dbReference>
<reference evidence="2 3" key="1">
    <citation type="submission" date="2022-03" db="EMBL/GenBank/DDBJ databases">
        <title>Novel taxa within the pig intestine.</title>
        <authorList>
            <person name="Wylensek D."/>
            <person name="Bishof K."/>
            <person name="Afrizal A."/>
            <person name="Clavel T."/>
        </authorList>
    </citation>
    <scope>NUCLEOTIDE SEQUENCE [LARGE SCALE GENOMIC DNA]</scope>
    <source>
        <strain evidence="2 3">Cla-KB-P134</strain>
    </source>
</reference>
<organism evidence="2 3">
    <name type="scientific">Absicoccus intestinalis</name>
    <dbReference type="NCBI Taxonomy" id="2926319"/>
    <lineage>
        <taxon>Bacteria</taxon>
        <taxon>Bacillati</taxon>
        <taxon>Bacillota</taxon>
        <taxon>Erysipelotrichia</taxon>
        <taxon>Erysipelotrichales</taxon>
        <taxon>Erysipelotrichaceae</taxon>
        <taxon>Absicoccus</taxon>
    </lineage>
</organism>
<dbReference type="SUPFAM" id="SSF51182">
    <property type="entry name" value="RmlC-like cupins"/>
    <property type="match status" value="1"/>
</dbReference>
<comment type="caution">
    <text evidence="2">The sequence shown here is derived from an EMBL/GenBank/DDBJ whole genome shotgun (WGS) entry which is preliminary data.</text>
</comment>
<sequence>MQYQIINIKTVQTRKEGQLSFFEGAHDFPFTIKRIYYIHHVPAGAKRGAHAHKTLQQMLFCPYGSVTIFLSDGEKTEEIHLDNPSIGIVLQPGLWRDMLWNIDNSVLCVAADQYYDESDYIRDYDEYINYLKVQKEEANI</sequence>
<name>A0ABU4WNI3_9FIRM</name>
<evidence type="ECO:0000313" key="3">
    <source>
        <dbReference type="Proteomes" id="UP001285244"/>
    </source>
</evidence>
<keyword evidence="3" id="KW-1185">Reference proteome</keyword>
<dbReference type="RefSeq" id="WP_320326103.1">
    <property type="nucleotide sequence ID" value="NZ_JALBUS010000013.1"/>
</dbReference>
<proteinExistence type="predicted"/>
<evidence type="ECO:0000313" key="2">
    <source>
        <dbReference type="EMBL" id="MDX8417834.1"/>
    </source>
</evidence>
<dbReference type="InterPro" id="IPR014710">
    <property type="entry name" value="RmlC-like_jellyroll"/>
</dbReference>
<dbReference type="InterPro" id="IPR008894">
    <property type="entry name" value="QdtA_cupin_dom"/>
</dbReference>
<feature type="domain" description="Sugar 3,4-ketoisomerase QdtA cupin" evidence="1">
    <location>
        <begin position="1"/>
        <end position="131"/>
    </location>
</feature>
<gene>
    <name evidence="2" type="ORF">MOZ64_08305</name>
</gene>
<dbReference type="EMBL" id="JALBUS010000013">
    <property type="protein sequence ID" value="MDX8417834.1"/>
    <property type="molecule type" value="Genomic_DNA"/>
</dbReference>